<dbReference type="AlphaFoldDB" id="A0A0F4LVH5"/>
<dbReference type="HOGENOM" id="CLU_002982_0_0_9"/>
<dbReference type="EC" id="2.4.2.21" evidence="4 10"/>
<dbReference type="PANTHER" id="PTHR43463">
    <property type="entry name" value="NICOTINATE-NUCLEOTIDE--DIMETHYLBENZIMIDAZOLE PHOSPHORIBOSYLTRANSFERASE"/>
    <property type="match status" value="1"/>
</dbReference>
<keyword evidence="7 11" id="KW-0328">Glycosyltransferase</keyword>
<comment type="caution">
    <text evidence="11">The sequence shown here is derived from an EMBL/GenBank/DDBJ whole genome shotgun (WGS) entry which is preliminary data.</text>
</comment>
<dbReference type="Pfam" id="PF02277">
    <property type="entry name" value="DBI_PRT"/>
    <property type="match status" value="1"/>
</dbReference>
<dbReference type="CDD" id="cd02439">
    <property type="entry name" value="DMB-PRT_CobT"/>
    <property type="match status" value="1"/>
</dbReference>
<dbReference type="EMBL" id="JXJQ01000006">
    <property type="protein sequence ID" value="KJY62304.1"/>
    <property type="molecule type" value="Genomic_DNA"/>
</dbReference>
<dbReference type="SUPFAM" id="SSF52733">
    <property type="entry name" value="Nicotinate mononucleotide:5,6-dimethylbenzimidazole phosphoribosyltransferase (CobT)"/>
    <property type="match status" value="1"/>
</dbReference>
<dbReference type="InterPro" id="IPR003200">
    <property type="entry name" value="Nict_dMeBzImd_PRibTrfase"/>
</dbReference>
<evidence type="ECO:0000313" key="12">
    <source>
        <dbReference type="Proteomes" id="UP000033558"/>
    </source>
</evidence>
<evidence type="ECO:0000256" key="1">
    <source>
        <dbReference type="ARBA" id="ARBA00002197"/>
    </source>
</evidence>
<evidence type="ECO:0000256" key="2">
    <source>
        <dbReference type="ARBA" id="ARBA00005049"/>
    </source>
</evidence>
<protein>
    <recommendedName>
        <fullName evidence="5 10">Nicotinate-nucleotide--dimethylbenzimidazole phosphoribosyltransferase</fullName>
        <ecNumber evidence="4 10">2.4.2.21</ecNumber>
    </recommendedName>
</protein>
<evidence type="ECO:0000256" key="4">
    <source>
        <dbReference type="ARBA" id="ARBA00011991"/>
    </source>
</evidence>
<dbReference type="UniPathway" id="UPA00061">
    <property type="reaction ID" value="UER00516"/>
</dbReference>
<comment type="function">
    <text evidence="1">Catalyzes the synthesis of alpha-ribazole-5'-phosphate from nicotinate mononucleotide (NAMN) and 5,6-dimethylbenzimidazole (DMB).</text>
</comment>
<dbReference type="NCBIfam" id="NF000996">
    <property type="entry name" value="PRK00105.1"/>
    <property type="match status" value="1"/>
</dbReference>
<dbReference type="FunFam" id="3.40.50.10210:FF:000001">
    <property type="entry name" value="Nicotinate-nucleotide--dimethylbenzimidazole phosphoribosyltransferase"/>
    <property type="match status" value="1"/>
</dbReference>
<proteinExistence type="inferred from homology"/>
<comment type="catalytic activity">
    <reaction evidence="9">
        <text>5,6-dimethylbenzimidazole + nicotinate beta-D-ribonucleotide = alpha-ribazole 5'-phosphate + nicotinate + H(+)</text>
        <dbReference type="Rhea" id="RHEA:11196"/>
        <dbReference type="ChEBI" id="CHEBI:15378"/>
        <dbReference type="ChEBI" id="CHEBI:15890"/>
        <dbReference type="ChEBI" id="CHEBI:32544"/>
        <dbReference type="ChEBI" id="CHEBI:57502"/>
        <dbReference type="ChEBI" id="CHEBI:57918"/>
        <dbReference type="EC" id="2.4.2.21"/>
    </reaction>
</comment>
<sequence length="349" mass="37194">MDWTSLPIEPLDKLAQTKMQTKLDQLAKPINSLGRLEELADHLAGIYHSTELDLQSRKCLVFAADNGVAQEGVSATPQKVTAIQALNMLAGHTVVATLAQTYHCDIQVIDVGIKSDLDSAAIVQKKIRCGTADMLVQPAMTYAQAQQAIQVGFDQAQQAIEAGYQLLAVGELGIGNTTAASAMVAALLHTNGSAVVGKGSNISSQRLKHKIKVVDGALSRAALPFPLPDPLVVLQQVGALELGAMTGAILGAAAYQKPVLLDGFLSYASALLAQKLRPTVLDYVIPTHISHEQGSQLVLQALGLKPYIDLEMCVGEGSGAMMILPWLDGLQTILQQMNTQIDMDFTYFP</sequence>
<comment type="similarity">
    <text evidence="3">Belongs to the CobT family.</text>
</comment>
<dbReference type="PATRIC" id="fig|1218492.5.peg.630"/>
<evidence type="ECO:0000256" key="8">
    <source>
        <dbReference type="ARBA" id="ARBA00022679"/>
    </source>
</evidence>
<evidence type="ECO:0000256" key="3">
    <source>
        <dbReference type="ARBA" id="ARBA00007110"/>
    </source>
</evidence>
<name>A0A0F4LVH5_9LACO</name>
<dbReference type="InterPro" id="IPR023195">
    <property type="entry name" value="Nict_dMeBzImd_PRibTrfase_N"/>
</dbReference>
<comment type="pathway">
    <text evidence="2">Nucleoside biosynthesis; alpha-ribazole biosynthesis; alpha-ribazole from 5,6-dimethylbenzimidazole: step 1/2.</text>
</comment>
<evidence type="ECO:0000256" key="9">
    <source>
        <dbReference type="ARBA" id="ARBA00047340"/>
    </source>
</evidence>
<accession>A0A0F4LVH5</accession>
<dbReference type="GO" id="GO:0008939">
    <property type="term" value="F:nicotinate-nucleotide-dimethylbenzimidazole phosphoribosyltransferase activity"/>
    <property type="evidence" value="ECO:0007669"/>
    <property type="project" value="UniProtKB-UniRule"/>
</dbReference>
<dbReference type="Gene3D" id="3.40.50.10210">
    <property type="match status" value="1"/>
</dbReference>
<dbReference type="InterPro" id="IPR017846">
    <property type="entry name" value="Nict_dMeBzImd_PRibTrfase_bact"/>
</dbReference>
<evidence type="ECO:0000256" key="6">
    <source>
        <dbReference type="ARBA" id="ARBA00022573"/>
    </source>
</evidence>
<evidence type="ECO:0000313" key="11">
    <source>
        <dbReference type="EMBL" id="KJY62304.1"/>
    </source>
</evidence>
<keyword evidence="12" id="KW-1185">Reference proteome</keyword>
<dbReference type="PANTHER" id="PTHR43463:SF1">
    <property type="entry name" value="NICOTINATE-NUCLEOTIDE--DIMETHYLBENZIMIDAZOLE PHOSPHORIBOSYLTRANSFERASE"/>
    <property type="match status" value="1"/>
</dbReference>
<dbReference type="RefSeq" id="WP_046315930.1">
    <property type="nucleotide sequence ID" value="NZ_JBHSZT010000001.1"/>
</dbReference>
<gene>
    <name evidence="11" type="primary">cobT</name>
    <name evidence="11" type="ORF">JG30_05050</name>
</gene>
<reference evidence="11 12" key="1">
    <citation type="submission" date="2015-01" db="EMBL/GenBank/DDBJ databases">
        <title>Comparative genomics of the lactic acid bacteria isolated from the honey bee gut.</title>
        <authorList>
            <person name="Ellegaard K.M."/>
            <person name="Tamarit D."/>
            <person name="Javelind E."/>
            <person name="Olofsson T."/>
            <person name="Andersson S.G."/>
            <person name="Vasquez A."/>
        </authorList>
    </citation>
    <scope>NUCLEOTIDE SEQUENCE [LARGE SCALE GENOMIC DNA]</scope>
    <source>
        <strain evidence="11 12">Bin4</strain>
    </source>
</reference>
<dbReference type="NCBIfam" id="TIGR03160">
    <property type="entry name" value="cobT_DBIPRT"/>
    <property type="match status" value="1"/>
</dbReference>
<keyword evidence="6" id="KW-0169">Cobalamin biosynthesis</keyword>
<dbReference type="STRING" id="1218492.JG30_05050"/>
<dbReference type="GO" id="GO:0009236">
    <property type="term" value="P:cobalamin biosynthetic process"/>
    <property type="evidence" value="ECO:0007669"/>
    <property type="project" value="UniProtKB-UniRule"/>
</dbReference>
<dbReference type="Proteomes" id="UP000033558">
    <property type="component" value="Unassembled WGS sequence"/>
</dbReference>
<dbReference type="OrthoDB" id="9781491at2"/>
<dbReference type="Gene3D" id="1.10.1610.10">
    <property type="match status" value="1"/>
</dbReference>
<evidence type="ECO:0000256" key="7">
    <source>
        <dbReference type="ARBA" id="ARBA00022676"/>
    </source>
</evidence>
<keyword evidence="8 11" id="KW-0808">Transferase</keyword>
<evidence type="ECO:0000256" key="10">
    <source>
        <dbReference type="NCBIfam" id="TIGR03160"/>
    </source>
</evidence>
<evidence type="ECO:0000256" key="5">
    <source>
        <dbReference type="ARBA" id="ARBA00015486"/>
    </source>
</evidence>
<organism evidence="11 12">
    <name type="scientific">Bombilactobacillus mellifer</name>
    <dbReference type="NCBI Taxonomy" id="1218492"/>
    <lineage>
        <taxon>Bacteria</taxon>
        <taxon>Bacillati</taxon>
        <taxon>Bacillota</taxon>
        <taxon>Bacilli</taxon>
        <taxon>Lactobacillales</taxon>
        <taxon>Lactobacillaceae</taxon>
        <taxon>Bombilactobacillus</taxon>
    </lineage>
</organism>
<dbReference type="InterPro" id="IPR036087">
    <property type="entry name" value="Nict_dMeBzImd_PRibTrfase_sf"/>
</dbReference>